<evidence type="ECO:0000256" key="1">
    <source>
        <dbReference type="SAM" id="Phobius"/>
    </source>
</evidence>
<dbReference type="InterPro" id="IPR009781">
    <property type="entry name" value="DUF1345"/>
</dbReference>
<reference evidence="2 3" key="1">
    <citation type="submission" date="2019-01" db="EMBL/GenBank/DDBJ databases">
        <title>Agromyces.</title>
        <authorList>
            <person name="Li J."/>
        </authorList>
    </citation>
    <scope>NUCLEOTIDE SEQUENCE [LARGE SCALE GENOMIC DNA]</scope>
    <source>
        <strain evidence="2 3">DSM 15934</strain>
    </source>
</reference>
<comment type="caution">
    <text evidence="2">The sequence shown here is derived from an EMBL/GenBank/DDBJ whole genome shotgun (WGS) entry which is preliminary data.</text>
</comment>
<keyword evidence="3" id="KW-1185">Reference proteome</keyword>
<evidence type="ECO:0000313" key="3">
    <source>
        <dbReference type="Proteomes" id="UP000293865"/>
    </source>
</evidence>
<dbReference type="Proteomes" id="UP000293865">
    <property type="component" value="Unassembled WGS sequence"/>
</dbReference>
<feature type="transmembrane region" description="Helical" evidence="1">
    <location>
        <begin position="183"/>
        <end position="206"/>
    </location>
</feature>
<gene>
    <name evidence="2" type="ORF">ESP51_15345</name>
</gene>
<feature type="transmembrane region" description="Helical" evidence="1">
    <location>
        <begin position="262"/>
        <end position="284"/>
    </location>
</feature>
<organism evidence="2 3">
    <name type="scientific">Agromyces albus</name>
    <dbReference type="NCBI Taxonomy" id="205332"/>
    <lineage>
        <taxon>Bacteria</taxon>
        <taxon>Bacillati</taxon>
        <taxon>Actinomycetota</taxon>
        <taxon>Actinomycetes</taxon>
        <taxon>Micrococcales</taxon>
        <taxon>Microbacteriaceae</taxon>
        <taxon>Agromyces</taxon>
    </lineage>
</organism>
<proteinExistence type="predicted"/>
<sequence length="370" mass="39705">MKEDDDVLTASTSLGPGVQSVDVDVCHRFISLVGSLYPVEDGASRGLLAVFTVGRVAHADLLGRCVQGSSRAALPHRVAKADGRRGRARNHLHPATPARERASVCDTALITGPRATPGGNMGTRAVRRVADMALEGVGMTDVTSRRPSTVAMRTIRIVNLIALALIVGLGIAFIVASGPLLELGLMAAWCVVSSLYAIAWMSIIGWSSRLEWRGIETTVPPRAPSRGVALITTIAASLIGVSAASELLLLHSDPVVGSAIDIVGVWAMVLAWGFLHWGFAQIYFRLYHRERPGIAGGREADVPAMRFPKTPTPRLVDFVYVAFQIGTSFTANDVETTTRVRWTVTWHSVLSFFFNGFIIVLALNTISGGR</sequence>
<accession>A0A4V1QX10</accession>
<keyword evidence="1" id="KW-1133">Transmembrane helix</keyword>
<name>A0A4V1QX10_9MICO</name>
<keyword evidence="1" id="KW-0472">Membrane</keyword>
<feature type="transmembrane region" description="Helical" evidence="1">
    <location>
        <begin position="155"/>
        <end position="177"/>
    </location>
</feature>
<keyword evidence="1" id="KW-0812">Transmembrane</keyword>
<dbReference type="Pfam" id="PF07077">
    <property type="entry name" value="DUF1345"/>
    <property type="match status" value="1"/>
</dbReference>
<protein>
    <submittedName>
        <fullName evidence="2">DUF1345 domain-containing protein</fullName>
    </submittedName>
</protein>
<feature type="transmembrane region" description="Helical" evidence="1">
    <location>
        <begin position="344"/>
        <end position="366"/>
    </location>
</feature>
<evidence type="ECO:0000313" key="2">
    <source>
        <dbReference type="EMBL" id="RXZ68026.1"/>
    </source>
</evidence>
<dbReference type="AlphaFoldDB" id="A0A4V1QX10"/>
<feature type="transmembrane region" description="Helical" evidence="1">
    <location>
        <begin position="227"/>
        <end position="250"/>
    </location>
</feature>
<dbReference type="EMBL" id="SDPN01000034">
    <property type="protein sequence ID" value="RXZ68026.1"/>
    <property type="molecule type" value="Genomic_DNA"/>
</dbReference>
<dbReference type="OrthoDB" id="64737at2"/>